<evidence type="ECO:0000256" key="1">
    <source>
        <dbReference type="SAM" id="MobiDB-lite"/>
    </source>
</evidence>
<sequence length="260" mass="28880">MLQYMLGWIGVLVGLVLVAALYREIFGGREIKKFYAETAAEVDRRLASAEASAHQHRMNKLKEAEDALRHKEVLVSESSAKLDSVKARLDLEATRTDLKVLRREQVVGEKEAKLQIGAAQLKLEKSAADEAMKSRERVLTERQEQATTVRKELAIQLGTIQAREKAIGALHRAVNDHLDTGLKVALYQQQHLIDADQQEETARVNEDVTGVRFDPQDEEEPAEENQQPDESAPADSSPMEVSSEEEGDVLASLAGDDDLD</sequence>
<dbReference type="Proteomes" id="UP000241074">
    <property type="component" value="Plasmid unnamed"/>
</dbReference>
<proteinExistence type="predicted"/>
<reference evidence="3 4" key="1">
    <citation type="submission" date="2018-03" db="EMBL/GenBank/DDBJ databases">
        <title>Ahniella affigens gen. nov., sp. nov., a gammaproteobacterium isolated from sandy soil near a stream.</title>
        <authorList>
            <person name="Ko Y."/>
            <person name="Kim J.-H."/>
        </authorList>
    </citation>
    <scope>NUCLEOTIDE SEQUENCE [LARGE SCALE GENOMIC DNA]</scope>
    <source>
        <strain evidence="3 4">D13</strain>
        <plasmid evidence="4">Plasmid unnamed</plasmid>
    </source>
</reference>
<evidence type="ECO:0000256" key="2">
    <source>
        <dbReference type="SAM" id="Phobius"/>
    </source>
</evidence>
<keyword evidence="4" id="KW-1185">Reference proteome</keyword>
<name>A0A2P1PZR1_9GAMM</name>
<organism evidence="3 4">
    <name type="scientific">Ahniella affigens</name>
    <dbReference type="NCBI Taxonomy" id="2021234"/>
    <lineage>
        <taxon>Bacteria</taxon>
        <taxon>Pseudomonadati</taxon>
        <taxon>Pseudomonadota</taxon>
        <taxon>Gammaproteobacteria</taxon>
        <taxon>Lysobacterales</taxon>
        <taxon>Rhodanobacteraceae</taxon>
        <taxon>Ahniella</taxon>
    </lineage>
</organism>
<keyword evidence="2" id="KW-1133">Transmembrane helix</keyword>
<reference evidence="3 4" key="2">
    <citation type="submission" date="2018-03" db="EMBL/GenBank/DDBJ databases">
        <authorList>
            <person name="Keele B.F."/>
        </authorList>
    </citation>
    <scope>NUCLEOTIDE SEQUENCE [LARGE SCALE GENOMIC DNA]</scope>
    <source>
        <strain evidence="3 4">D13</strain>
        <plasmid evidence="4">Plasmid unnamed</plasmid>
    </source>
</reference>
<dbReference type="EMBL" id="CP027861">
    <property type="protein sequence ID" value="AVQ00305.1"/>
    <property type="molecule type" value="Genomic_DNA"/>
</dbReference>
<feature type="transmembrane region" description="Helical" evidence="2">
    <location>
        <begin position="6"/>
        <end position="25"/>
    </location>
</feature>
<geneLocation type="plasmid" evidence="3">
    <name>unnamed</name>
</geneLocation>
<dbReference type="RefSeq" id="WP_106894223.1">
    <property type="nucleotide sequence ID" value="NZ_CP027861.1"/>
</dbReference>
<dbReference type="AlphaFoldDB" id="A0A2P1PZR1"/>
<dbReference type="KEGG" id="xba:C7S18_23700"/>
<accession>A0A2P1PZR1</accession>
<feature type="region of interest" description="Disordered" evidence="1">
    <location>
        <begin position="197"/>
        <end position="260"/>
    </location>
</feature>
<keyword evidence="2" id="KW-0812">Transmembrane</keyword>
<gene>
    <name evidence="3" type="ORF">C7S18_23700</name>
</gene>
<keyword evidence="3" id="KW-0614">Plasmid</keyword>
<feature type="compositionally biased region" description="Acidic residues" evidence="1">
    <location>
        <begin position="216"/>
        <end position="227"/>
    </location>
</feature>
<evidence type="ECO:0000313" key="4">
    <source>
        <dbReference type="Proteomes" id="UP000241074"/>
    </source>
</evidence>
<protein>
    <submittedName>
        <fullName evidence="3">Uncharacterized protein</fullName>
    </submittedName>
</protein>
<evidence type="ECO:0000313" key="3">
    <source>
        <dbReference type="EMBL" id="AVQ00305.1"/>
    </source>
</evidence>
<keyword evidence="2" id="KW-0472">Membrane</keyword>